<evidence type="ECO:0000313" key="15">
    <source>
        <dbReference type="Proteomes" id="UP001164746"/>
    </source>
</evidence>
<organism evidence="14 15">
    <name type="scientific">Mya arenaria</name>
    <name type="common">Soft-shell clam</name>
    <dbReference type="NCBI Taxonomy" id="6604"/>
    <lineage>
        <taxon>Eukaryota</taxon>
        <taxon>Metazoa</taxon>
        <taxon>Spiralia</taxon>
        <taxon>Lophotrochozoa</taxon>
        <taxon>Mollusca</taxon>
        <taxon>Bivalvia</taxon>
        <taxon>Autobranchia</taxon>
        <taxon>Heteroconchia</taxon>
        <taxon>Euheterodonta</taxon>
        <taxon>Imparidentia</taxon>
        <taxon>Neoheterodontei</taxon>
        <taxon>Myida</taxon>
        <taxon>Myoidea</taxon>
        <taxon>Myidae</taxon>
        <taxon>Mya</taxon>
    </lineage>
</organism>
<keyword evidence="9" id="KW-0472">Membrane</keyword>
<evidence type="ECO:0000256" key="3">
    <source>
        <dbReference type="ARBA" id="ARBA00005735"/>
    </source>
</evidence>
<keyword evidence="4 11" id="KW-0328">Glycosyltransferase</keyword>
<dbReference type="InterPro" id="IPR027995">
    <property type="entry name" value="Galactosyl_T_N"/>
</dbReference>
<gene>
    <name evidence="14" type="ORF">MAR_005615</name>
</gene>
<evidence type="ECO:0000256" key="1">
    <source>
        <dbReference type="ARBA" id="ARBA00004606"/>
    </source>
</evidence>
<evidence type="ECO:0000256" key="2">
    <source>
        <dbReference type="ARBA" id="ARBA00004922"/>
    </source>
</evidence>
<keyword evidence="7 11" id="KW-0735">Signal-anchor</keyword>
<evidence type="ECO:0000313" key="14">
    <source>
        <dbReference type="EMBL" id="WAR15510.1"/>
    </source>
</evidence>
<evidence type="ECO:0000259" key="13">
    <source>
        <dbReference type="Pfam" id="PF13733"/>
    </source>
</evidence>
<evidence type="ECO:0000256" key="8">
    <source>
        <dbReference type="ARBA" id="ARBA00022989"/>
    </source>
</evidence>
<reference evidence="14" key="1">
    <citation type="submission" date="2022-11" db="EMBL/GenBank/DDBJ databases">
        <title>Centuries of genome instability and evolution in soft-shell clam transmissible cancer (bioRxiv).</title>
        <authorList>
            <person name="Hart S.F.M."/>
            <person name="Yonemitsu M.A."/>
            <person name="Giersch R.M."/>
            <person name="Beal B.F."/>
            <person name="Arriagada G."/>
            <person name="Davis B.W."/>
            <person name="Ostrander E.A."/>
            <person name="Goff S.P."/>
            <person name="Metzger M.J."/>
        </authorList>
    </citation>
    <scope>NUCLEOTIDE SEQUENCE</scope>
    <source>
        <strain evidence="14">MELC-2E11</strain>
        <tissue evidence="14">Siphon/mantle</tissue>
    </source>
</reference>
<dbReference type="PRINTS" id="PR02050">
    <property type="entry name" value="B14GALTRFASE"/>
</dbReference>
<evidence type="ECO:0000256" key="5">
    <source>
        <dbReference type="ARBA" id="ARBA00022679"/>
    </source>
</evidence>
<keyword evidence="15" id="KW-1185">Reference proteome</keyword>
<feature type="domain" description="Galactosyltransferase N-terminal" evidence="13">
    <location>
        <begin position="62"/>
        <end position="169"/>
    </location>
</feature>
<sequence>MKCSNVAKKFHLKKSTLKVLKEIRSEKYNDSRTLGICNVSNYVCSDQTGIRNINSSYFNTLTDIKGVLPGGMYETDACISSQRTAIIVPYRDRPEHLEIFSKAIHTFLKKQNISYGIYVLELSLPTTFNRGLLLNIGYEVAKSEGQYDCFIFHDVDLIPTNECNMYLCDENAQHMSTFNTKFLNREKNAMPYANYIGGVLALTDDQFRKVNGFSNLYFGWGGEDDDMFARLKVKHVVLTHVNPDIGQYFALPHSNDPGNPKNPARFTLLKKTRELMATDGLSAVGNLYSIQKKEHRFLYTWVNVVCNQTDVMRKYNV</sequence>
<evidence type="ECO:0000256" key="6">
    <source>
        <dbReference type="ARBA" id="ARBA00022692"/>
    </source>
</evidence>
<evidence type="ECO:0000259" key="12">
    <source>
        <dbReference type="Pfam" id="PF02709"/>
    </source>
</evidence>
<evidence type="ECO:0000256" key="9">
    <source>
        <dbReference type="ARBA" id="ARBA00023136"/>
    </source>
</evidence>
<dbReference type="InterPro" id="IPR003859">
    <property type="entry name" value="Galactosyl_T"/>
</dbReference>
<dbReference type="EC" id="2.4.1.-" evidence="11"/>
<evidence type="ECO:0000256" key="4">
    <source>
        <dbReference type="ARBA" id="ARBA00022676"/>
    </source>
</evidence>
<dbReference type="Proteomes" id="UP001164746">
    <property type="component" value="Chromosome 9"/>
</dbReference>
<feature type="domain" description="Galactosyltransferase C-terminal" evidence="12">
    <location>
        <begin position="189"/>
        <end position="253"/>
    </location>
</feature>
<protein>
    <recommendedName>
        <fullName evidence="11">Beta-1,4-galactosyltransferase</fullName>
        <ecNumber evidence="11">2.4.1.-</ecNumber>
    </recommendedName>
</protein>
<dbReference type="EMBL" id="CP111020">
    <property type="protein sequence ID" value="WAR15510.1"/>
    <property type="molecule type" value="Genomic_DNA"/>
</dbReference>
<name>A0ABY7F012_MYAAR</name>
<comment type="subcellular location">
    <subcellularLocation>
        <location evidence="1">Membrane</location>
        <topology evidence="1">Single-pass type II membrane protein</topology>
    </subcellularLocation>
</comment>
<evidence type="ECO:0000256" key="7">
    <source>
        <dbReference type="ARBA" id="ARBA00022968"/>
    </source>
</evidence>
<comment type="similarity">
    <text evidence="3 11">Belongs to the glycosyltransferase 7 family.</text>
</comment>
<comment type="pathway">
    <text evidence="2 11">Protein modification; protein glycosylation.</text>
</comment>
<dbReference type="Pfam" id="PF13733">
    <property type="entry name" value="Glyco_transf_7N"/>
    <property type="match status" value="1"/>
</dbReference>
<dbReference type="PANTHER" id="PTHR19300">
    <property type="entry name" value="BETA-1,4-GALACTOSYLTRANSFERASE"/>
    <property type="match status" value="1"/>
</dbReference>
<dbReference type="InterPro" id="IPR029044">
    <property type="entry name" value="Nucleotide-diphossugar_trans"/>
</dbReference>
<dbReference type="Gene3D" id="3.90.550.10">
    <property type="entry name" value="Spore Coat Polysaccharide Biosynthesis Protein SpsA, Chain A"/>
    <property type="match status" value="1"/>
</dbReference>
<keyword evidence="5 11" id="KW-0808">Transferase</keyword>
<keyword evidence="8" id="KW-1133">Transmembrane helix</keyword>
<evidence type="ECO:0000256" key="11">
    <source>
        <dbReference type="RuleBase" id="RU368121"/>
    </source>
</evidence>
<dbReference type="SUPFAM" id="SSF53448">
    <property type="entry name" value="Nucleotide-diphospho-sugar transferases"/>
    <property type="match status" value="1"/>
</dbReference>
<evidence type="ECO:0000256" key="10">
    <source>
        <dbReference type="ARBA" id="ARBA00023180"/>
    </source>
</evidence>
<proteinExistence type="inferred from homology"/>
<accession>A0ABY7F012</accession>
<keyword evidence="10 11" id="KW-0325">Glycoprotein</keyword>
<dbReference type="InterPro" id="IPR027791">
    <property type="entry name" value="Galactosyl_T_C"/>
</dbReference>
<comment type="function">
    <text evidence="11">Catalyses the transfer of galactose onto proteins or lipids.</text>
</comment>
<dbReference type="PANTHER" id="PTHR19300:SF57">
    <property type="entry name" value="BETA-1,4-N-ACETYLGALACTOSAMINYLTRANSFERASE"/>
    <property type="match status" value="1"/>
</dbReference>
<dbReference type="Pfam" id="PF02709">
    <property type="entry name" value="Glyco_transf_7C"/>
    <property type="match status" value="1"/>
</dbReference>
<keyword evidence="6" id="KW-0812">Transmembrane</keyword>